<feature type="signal peptide" evidence="1">
    <location>
        <begin position="1"/>
        <end position="19"/>
    </location>
</feature>
<accession>A0A5B0QVX1</accession>
<gene>
    <name evidence="3" type="ORF">PGT21_008453</name>
    <name evidence="2" type="ORF">PGT21_008686</name>
    <name evidence="4" type="ORF">PGTUg99_019367</name>
</gene>
<evidence type="ECO:0000313" key="3">
    <source>
        <dbReference type="EMBL" id="KAA1117471.1"/>
    </source>
</evidence>
<organism evidence="3 5">
    <name type="scientific">Puccinia graminis f. sp. tritici</name>
    <dbReference type="NCBI Taxonomy" id="56615"/>
    <lineage>
        <taxon>Eukaryota</taxon>
        <taxon>Fungi</taxon>
        <taxon>Dikarya</taxon>
        <taxon>Basidiomycota</taxon>
        <taxon>Pucciniomycotina</taxon>
        <taxon>Pucciniomycetes</taxon>
        <taxon>Pucciniales</taxon>
        <taxon>Pucciniaceae</taxon>
        <taxon>Puccinia</taxon>
    </lineage>
</organism>
<dbReference type="AlphaFoldDB" id="A0A5B0QVX1"/>
<feature type="chain" id="PRO_5036138019" evidence="1">
    <location>
        <begin position="20"/>
        <end position="132"/>
    </location>
</feature>
<dbReference type="EMBL" id="VSWC01000002">
    <property type="protein sequence ID" value="KAA1117471.1"/>
    <property type="molecule type" value="Genomic_DNA"/>
</dbReference>
<keyword evidence="1" id="KW-0732">Signal</keyword>
<evidence type="ECO:0000256" key="1">
    <source>
        <dbReference type="SAM" id="SignalP"/>
    </source>
</evidence>
<dbReference type="EMBL" id="VDEP01000210">
    <property type="protein sequence ID" value="KAA1123279.1"/>
    <property type="molecule type" value="Genomic_DNA"/>
</dbReference>
<reference evidence="5 6" key="1">
    <citation type="submission" date="2019-05" db="EMBL/GenBank/DDBJ databases">
        <title>Emergence of the Ug99 lineage of the wheat stem rust pathogen through somatic hybridization.</title>
        <authorList>
            <person name="Li F."/>
            <person name="Upadhyaya N.M."/>
            <person name="Sperschneider J."/>
            <person name="Matny O."/>
            <person name="Nguyen-Phuc H."/>
            <person name="Mago R."/>
            <person name="Raley C."/>
            <person name="Miller M.E."/>
            <person name="Silverstein K.A.T."/>
            <person name="Henningsen E."/>
            <person name="Hirsch C.D."/>
            <person name="Visser B."/>
            <person name="Pretorius Z.A."/>
            <person name="Steffenson B.J."/>
            <person name="Schwessinger B."/>
            <person name="Dodds P.N."/>
            <person name="Figueroa M."/>
        </authorList>
    </citation>
    <scope>NUCLEOTIDE SEQUENCE [LARGE SCALE GENOMIC DNA]</scope>
    <source>
        <strain evidence="3">21-0</strain>
        <strain evidence="4 6">Ug99</strain>
    </source>
</reference>
<protein>
    <submittedName>
        <fullName evidence="3">Uncharacterized protein</fullName>
    </submittedName>
</protein>
<evidence type="ECO:0000313" key="2">
    <source>
        <dbReference type="EMBL" id="KAA1099479.1"/>
    </source>
</evidence>
<keyword evidence="5" id="KW-1185">Reference proteome</keyword>
<dbReference type="Proteomes" id="UP000324748">
    <property type="component" value="Unassembled WGS sequence"/>
</dbReference>
<proteinExistence type="predicted"/>
<comment type="caution">
    <text evidence="3">The sequence shown here is derived from an EMBL/GenBank/DDBJ whole genome shotgun (WGS) entry which is preliminary data.</text>
</comment>
<evidence type="ECO:0000313" key="4">
    <source>
        <dbReference type="EMBL" id="KAA1123279.1"/>
    </source>
</evidence>
<dbReference type="Proteomes" id="UP000325313">
    <property type="component" value="Unassembled WGS sequence"/>
</dbReference>
<name>A0A5B0QVX1_PUCGR</name>
<evidence type="ECO:0000313" key="6">
    <source>
        <dbReference type="Proteomes" id="UP000325313"/>
    </source>
</evidence>
<dbReference type="EMBL" id="VSWC01000054">
    <property type="protein sequence ID" value="KAA1099479.1"/>
    <property type="molecule type" value="Genomic_DNA"/>
</dbReference>
<sequence>MVMKTSFFWFLVLMVKSLAAVHWVDVPVHTKYHIAPGQTVTIMGDSHLGTSQLILTLQPCDCRLCRSGVRGWAIKNHIPQVIFFAAWGDAEGERLLHCQDIPGGNHGYYAHIKKSNSNQAFYLDVFRKEERN</sequence>
<evidence type="ECO:0000313" key="5">
    <source>
        <dbReference type="Proteomes" id="UP000324748"/>
    </source>
</evidence>